<evidence type="ECO:0008006" key="3">
    <source>
        <dbReference type="Google" id="ProtNLM"/>
    </source>
</evidence>
<accession>A0ABT6CQB3</accession>
<sequence>MLRLRDYRLILQDSIARLAAEQRARAEALPTGRRLDDLDATDRQRLDALMLALADTSGRMH</sequence>
<dbReference type="EMBL" id="JAROCY010000051">
    <property type="protein sequence ID" value="MDF8335858.1"/>
    <property type="molecule type" value="Genomic_DNA"/>
</dbReference>
<keyword evidence="2" id="KW-1185">Reference proteome</keyword>
<name>A0ABT6CQB3_9SPHN</name>
<gene>
    <name evidence="1" type="ORF">POM99_21875</name>
</gene>
<evidence type="ECO:0000313" key="2">
    <source>
        <dbReference type="Proteomes" id="UP001222770"/>
    </source>
</evidence>
<reference evidence="1 2" key="1">
    <citation type="submission" date="2023-03" db="EMBL/GenBank/DDBJ databases">
        <title>Novosphingobium cyanobacteriorum sp. nov., isolated from a eutrophic reservoir during the Microcystis bloom period.</title>
        <authorList>
            <person name="Kang M."/>
            <person name="Le V."/>
            <person name="Ko S.-R."/>
            <person name="Lee S.-A."/>
            <person name="Ahn C.-Y."/>
        </authorList>
    </citation>
    <scope>NUCLEOTIDE SEQUENCE [LARGE SCALE GENOMIC DNA]</scope>
    <source>
        <strain evidence="1 2">HBC54</strain>
    </source>
</reference>
<evidence type="ECO:0000313" key="1">
    <source>
        <dbReference type="EMBL" id="MDF8335858.1"/>
    </source>
</evidence>
<dbReference type="RefSeq" id="WP_277280895.1">
    <property type="nucleotide sequence ID" value="NZ_JAROCY010000051.1"/>
</dbReference>
<protein>
    <recommendedName>
        <fullName evidence="3">MarR family transcriptional regulator</fullName>
    </recommendedName>
</protein>
<organism evidence="1 2">
    <name type="scientific">Novosphingobium cyanobacteriorum</name>
    <dbReference type="NCBI Taxonomy" id="3024215"/>
    <lineage>
        <taxon>Bacteria</taxon>
        <taxon>Pseudomonadati</taxon>
        <taxon>Pseudomonadota</taxon>
        <taxon>Alphaproteobacteria</taxon>
        <taxon>Sphingomonadales</taxon>
        <taxon>Sphingomonadaceae</taxon>
        <taxon>Novosphingobium</taxon>
    </lineage>
</organism>
<proteinExistence type="predicted"/>
<comment type="caution">
    <text evidence="1">The sequence shown here is derived from an EMBL/GenBank/DDBJ whole genome shotgun (WGS) entry which is preliminary data.</text>
</comment>
<dbReference type="Proteomes" id="UP001222770">
    <property type="component" value="Unassembled WGS sequence"/>
</dbReference>